<protein>
    <submittedName>
        <fullName evidence="4">Cobalt-precorrin-6x reductase</fullName>
    </submittedName>
</protein>
<evidence type="ECO:0000313" key="4">
    <source>
        <dbReference type="EMBL" id="ROO23864.1"/>
    </source>
</evidence>
<dbReference type="PANTHER" id="PTHR36925:SF1">
    <property type="entry name" value="COBALT-PRECORRIN-6A REDUCTASE"/>
    <property type="match status" value="1"/>
</dbReference>
<name>A0A423PE62_9GAMM</name>
<proteinExistence type="predicted"/>
<evidence type="ECO:0000256" key="3">
    <source>
        <dbReference type="ARBA" id="ARBA00023002"/>
    </source>
</evidence>
<dbReference type="RefSeq" id="WP_221178003.1">
    <property type="nucleotide sequence ID" value="NZ_AYKF01000132.1"/>
</dbReference>
<dbReference type="EMBL" id="AYKF01000132">
    <property type="protein sequence ID" value="ROO23864.1"/>
    <property type="molecule type" value="Genomic_DNA"/>
</dbReference>
<comment type="caution">
    <text evidence="4">The sequence shown here is derived from an EMBL/GenBank/DDBJ whole genome shotgun (WGS) entry which is preliminary data.</text>
</comment>
<dbReference type="GO" id="GO:0009236">
    <property type="term" value="P:cobalamin biosynthetic process"/>
    <property type="evidence" value="ECO:0007669"/>
    <property type="project" value="UniProtKB-UniPathway"/>
</dbReference>
<dbReference type="InterPro" id="IPR003723">
    <property type="entry name" value="Precorrin-6x_reduct"/>
</dbReference>
<evidence type="ECO:0000256" key="1">
    <source>
        <dbReference type="ARBA" id="ARBA00004953"/>
    </source>
</evidence>
<dbReference type="UniPathway" id="UPA00148"/>
<keyword evidence="3" id="KW-0560">Oxidoreductase</keyword>
<dbReference type="AlphaFoldDB" id="A0A423PE62"/>
<keyword evidence="2" id="KW-0169">Cobalamin biosynthesis</keyword>
<dbReference type="GO" id="GO:0016994">
    <property type="term" value="F:precorrin-6A reductase activity"/>
    <property type="evidence" value="ECO:0007669"/>
    <property type="project" value="InterPro"/>
</dbReference>
<dbReference type="Proteomes" id="UP000285123">
    <property type="component" value="Unassembled WGS sequence"/>
</dbReference>
<accession>A0A423PE62</accession>
<dbReference type="NCBIfam" id="TIGR00715">
    <property type="entry name" value="precor6x_red"/>
    <property type="match status" value="1"/>
</dbReference>
<organism evidence="4 5">
    <name type="scientific">Salinisphaera orenii YIM 95161</name>
    <dbReference type="NCBI Taxonomy" id="1051139"/>
    <lineage>
        <taxon>Bacteria</taxon>
        <taxon>Pseudomonadati</taxon>
        <taxon>Pseudomonadota</taxon>
        <taxon>Gammaproteobacteria</taxon>
        <taxon>Salinisphaerales</taxon>
        <taxon>Salinisphaeraceae</taxon>
        <taxon>Salinisphaera</taxon>
    </lineage>
</organism>
<comment type="pathway">
    <text evidence="1">Cofactor biosynthesis; adenosylcobalamin biosynthesis.</text>
</comment>
<dbReference type="PANTHER" id="PTHR36925">
    <property type="entry name" value="COBALT-PRECORRIN-6A REDUCTASE"/>
    <property type="match status" value="1"/>
</dbReference>
<evidence type="ECO:0000313" key="5">
    <source>
        <dbReference type="Proteomes" id="UP000285123"/>
    </source>
</evidence>
<gene>
    <name evidence="4" type="ORF">SAHL_15985</name>
</gene>
<reference evidence="4 5" key="1">
    <citation type="submission" date="2013-10" db="EMBL/GenBank/DDBJ databases">
        <title>Salinisphaera halophila YIM 95161 Genome Sequencing.</title>
        <authorList>
            <person name="Lai Q."/>
            <person name="Li C."/>
            <person name="Shao Z."/>
        </authorList>
    </citation>
    <scope>NUCLEOTIDE SEQUENCE [LARGE SCALE GENOMIC DNA]</scope>
    <source>
        <strain evidence="4 5">YIM 95161</strain>
    </source>
</reference>
<dbReference type="PROSITE" id="PS51014">
    <property type="entry name" value="COBK_CBIJ"/>
    <property type="match status" value="1"/>
</dbReference>
<sequence>MKLLLLGGTREARLLAERLAVRPGVEATLSLAGATRRPAASPLATRVGGFGGIDGLAAYLERHAIDRVIDATHPFAAAMSHHAAIACRRCGVALWRLARPPWRPGAEDDWIHVADLTAASACLDDLGRRVFLTVGARSLGPFADAPGRFWLVRSIDPPEPPPAFDDWRLITARGPFTVADESALLARHAIDVLVTKNSGAPAMRAKLDAARQRGVRVVMVERPALPAADAVFATVDAACAALSDQAGHQ</sequence>
<dbReference type="Pfam" id="PF02571">
    <property type="entry name" value="CbiJ"/>
    <property type="match status" value="1"/>
</dbReference>
<evidence type="ECO:0000256" key="2">
    <source>
        <dbReference type="ARBA" id="ARBA00022573"/>
    </source>
</evidence>
<dbReference type="NCBIfam" id="NF005968">
    <property type="entry name" value="PRK08057.1-2"/>
    <property type="match status" value="1"/>
</dbReference>